<dbReference type="GO" id="GO:0006886">
    <property type="term" value="P:intracellular protein transport"/>
    <property type="evidence" value="ECO:0007669"/>
    <property type="project" value="UniProtKB-UniRule"/>
</dbReference>
<keyword evidence="3" id="KW-0479">Metal-binding</keyword>
<dbReference type="InParanoid" id="A0A0V0QI45"/>
<dbReference type="SUPFAM" id="SSF57850">
    <property type="entry name" value="RING/U-box"/>
    <property type="match status" value="1"/>
</dbReference>
<feature type="repeat" description="CHCR" evidence="8">
    <location>
        <begin position="1312"/>
        <end position="1468"/>
    </location>
</feature>
<accession>A0A0V0QI45</accession>
<comment type="subcellular location">
    <subcellularLocation>
        <location evidence="1">Endomembrane system</location>
        <topology evidence="1">Peripheral membrane protein</topology>
    </subcellularLocation>
</comment>
<dbReference type="PROSITE" id="PS50089">
    <property type="entry name" value="ZF_RING_2"/>
    <property type="match status" value="1"/>
</dbReference>
<evidence type="ECO:0000256" key="9">
    <source>
        <dbReference type="SAM" id="Coils"/>
    </source>
</evidence>
<comment type="similarity">
    <text evidence="2">Belongs to the VPS11 family.</text>
</comment>
<dbReference type="InterPro" id="IPR017907">
    <property type="entry name" value="Znf_RING_CS"/>
</dbReference>
<organism evidence="12 13">
    <name type="scientific">Pseudocohnilembus persalinus</name>
    <name type="common">Ciliate</name>
    <dbReference type="NCBI Taxonomy" id="266149"/>
    <lineage>
        <taxon>Eukaryota</taxon>
        <taxon>Sar</taxon>
        <taxon>Alveolata</taxon>
        <taxon>Ciliophora</taxon>
        <taxon>Intramacronucleata</taxon>
        <taxon>Oligohymenophorea</taxon>
        <taxon>Scuticociliatia</taxon>
        <taxon>Philasterida</taxon>
        <taxon>Pseudocohnilembidae</taxon>
        <taxon>Pseudocohnilembus</taxon>
    </lineage>
</organism>
<evidence type="ECO:0000256" key="8">
    <source>
        <dbReference type="PROSITE-ProRule" id="PRU01006"/>
    </source>
</evidence>
<dbReference type="EMBL" id="LDAU01000162">
    <property type="protein sequence ID" value="KRX01852.1"/>
    <property type="molecule type" value="Genomic_DNA"/>
</dbReference>
<reference evidence="12 13" key="1">
    <citation type="journal article" date="2015" name="Sci. Rep.">
        <title>Genome of the facultative scuticociliatosis pathogen Pseudocohnilembus persalinus provides insight into its virulence through horizontal gene transfer.</title>
        <authorList>
            <person name="Xiong J."/>
            <person name="Wang G."/>
            <person name="Cheng J."/>
            <person name="Tian M."/>
            <person name="Pan X."/>
            <person name="Warren A."/>
            <person name="Jiang C."/>
            <person name="Yuan D."/>
            <person name="Miao W."/>
        </authorList>
    </citation>
    <scope>NUCLEOTIDE SEQUENCE [LARGE SCALE GENOMIC DNA]</scope>
    <source>
        <strain evidence="12">36N120E</strain>
    </source>
</reference>
<dbReference type="OrthoDB" id="26184at2759"/>
<dbReference type="SUPFAM" id="SSF50978">
    <property type="entry name" value="WD40 repeat-like"/>
    <property type="match status" value="1"/>
</dbReference>
<dbReference type="GO" id="GO:0006904">
    <property type="term" value="P:vesicle docking involved in exocytosis"/>
    <property type="evidence" value="ECO:0007669"/>
    <property type="project" value="TreeGrafter"/>
</dbReference>
<feature type="compositionally biased region" description="Polar residues" evidence="10">
    <location>
        <begin position="516"/>
        <end position="533"/>
    </location>
</feature>
<dbReference type="GO" id="GO:0030674">
    <property type="term" value="F:protein-macromolecule adaptor activity"/>
    <property type="evidence" value="ECO:0007669"/>
    <property type="project" value="TreeGrafter"/>
</dbReference>
<dbReference type="InterPro" id="IPR000547">
    <property type="entry name" value="Clathrin_H-chain/VPS_repeat"/>
</dbReference>
<protein>
    <submittedName>
        <fullName evidence="12">WD40-repeat-containing domain</fullName>
    </submittedName>
</protein>
<evidence type="ECO:0000256" key="3">
    <source>
        <dbReference type="ARBA" id="ARBA00022723"/>
    </source>
</evidence>
<feature type="compositionally biased region" description="Basic and acidic residues" evidence="10">
    <location>
        <begin position="430"/>
        <end position="440"/>
    </location>
</feature>
<comment type="caution">
    <text evidence="12">The sequence shown here is derived from an EMBL/GenBank/DDBJ whole genome shotgun (WGS) entry which is preliminary data.</text>
</comment>
<proteinExistence type="inferred from homology"/>
<evidence type="ECO:0000256" key="6">
    <source>
        <dbReference type="ARBA" id="ARBA00023136"/>
    </source>
</evidence>
<sequence>MEVQKELTHQEKIKLAKRGHRRTHSNSQFDFRHMSITGTQDIEKNSQVQNVITQTDNSINIQQQQNNNGKNTEKSIAQYKQNCAPQPQICNQDMKDSLEQQKKKEIQQNREKFNLIVQKSNIPSCNQIEQLLKENKQHQEQSTSQKQENQTKDQNSEKFYIVDEIEPEEIKNVNQFITTHFGKKMRTQSMGQFRDLQEQQSNFINLNHPNKYNKDEDFKRRQQSAQNTLKNIESELDGNLQVIQECQGDLISSMDFQSTQKSFVEFNSTSKKQLKSNQSFIQQQNTSRSIINPLDDIQEQDDNINPICEYEQESIYKNDQQTNIENTFKGQKLIKNNFDYSQVRNNFEPQQSESNNKQNFIDSINNNKILQKENKAIINTQEEIEAIQKMQGKKSFIKPISDKNNQQKAQPSRLEINLVKNQEQKQTQVEGKENKNRVQKTEFQQQKPKFLQNNENNTYGNPNQPSIISPTNQMFNNQQNQSFLSMSKFNKVSNKSNTSLKKKQSPSLSIPVKGSNHPNQHESSLQNQKENCQNSQPNIILQLQQKKEQLHSSYLEQLLNYQSKNNNTNSKNQVNTNANNQQKISNLQTTQIKDIMINNKNNKQNMIQNGKNNNNNSNNTGNQKYLNQNNQIPPNNTINSKEKAEKINFSDENKNSSSLQKSNSFQKEQTFNTLNPNCQMHQQFFVKEFSSENNANNSQNQTAQSSNQGTIQNNNNYNYSSNNSQPERDNIKIMKKNPYFKKDVSENKENLCQNSGQLNQSNSISKEQGQKMQNQINSMENTIKDLQKQVLTLNNTNQQLNEKLNVNNQEKQCLIELSKRQEIQISQLIMGQKTIEQSMTQLWKIFQLSQQASLNPQSQQTKKISNTSQQKQNGSCSPSDIVFTDISPSESPLDTRYIQQVQQQQQQNYKNIGNLATNQKLNQCIQNNSNINEKKFFIEKQKMNQQIQQNMKMEDIDYQVACSFSVYNDKFYEMEKFTYLKKQYIITFGSDFIQEQRSSYIKVYDIQNVLEQVRDQKQQDQNKYKLENIQCINQILVGKVGNPVENNTCFAISPDFNMVALGLMDGQIMLCKSKHNQNLLKGEMKQEFIQGDTEKNNKINMIKFTKINNKLHMFYANDRKIFVRLEMNRSKKIGEPGGKLLDIAPSGKLMGSQFDDDKTVKIYDPFSSKPDVFEYEGQKLNVLPFKDNYIVLLCVSAKKDKQDFVIYDLVNRYIAYSIEFKNVLFILPHVQNQNQECIYLITKDEKGRKIKRLTEKENAFKMDTFFKKSLFDLAYRFAENAGADQQLLAEISKLNADHYWQKGQHKQAIEHYINTIGYVEPSYVIRKYLELQHIEFLIKYLEQIHKQKQSGQKIADKHHTALLLNCYVKLKLIEKLEQFLKESNFESDLFDIETAIRVCREQNHHNLALQLAERQGKHEDFLQIKIEDLKQYKEAINYIRAKICIEDKIGYILEFGSTLMKEEADECLKLIKNIVHLSIIVHNLNKKASSNTRPPTQEEKMVYEYLNIQEKDYPELRLKTFRKPDDFLHLFVSKPEYLKNYLEFLTNNFTDFPNEKAIYHRLFEYYLEQYHRQNKNDDLIKNQREVKDQSIWELEMKIDVLLNKLQDQENDKKFDKNHLLVLFKMYDYAPGITKLCQKMKLREELMNFYITNNKTAEIIELCEKDGKIETNLWQFKKIYYKLIYIKFLQYKAFQTYRVQALKYFCKSGGDNLKYIPKILTEISNLPKLSPLLVLNILSKHQNINFKEVKSYFIEKLKQDRKDIEDDKTQIDGNLNKTNKLKQEYQKLKTEAKIIQVTKCDDCNNQLEFPTINFMCGHSYCFDCLKTNNEQKQIREISCPLCYPEFQFTLNKKAGYDKQEKVQQNFFAHMNDQDNKFDIITEYLGKGLFKNKE</sequence>
<dbReference type="PROSITE" id="PS50236">
    <property type="entry name" value="CHCR"/>
    <property type="match status" value="1"/>
</dbReference>
<dbReference type="PANTHER" id="PTHR23323">
    <property type="entry name" value="VACUOLAR PROTEIN SORTING-ASSOCIATED PROTEIN"/>
    <property type="match status" value="1"/>
</dbReference>
<dbReference type="InterPro" id="IPR057308">
    <property type="entry name" value="CHCR_PEP5_VPS11"/>
</dbReference>
<dbReference type="Proteomes" id="UP000054937">
    <property type="component" value="Unassembled WGS sequence"/>
</dbReference>
<dbReference type="Gene3D" id="3.30.40.10">
    <property type="entry name" value="Zinc/RING finger domain, C3HC4 (zinc finger)"/>
    <property type="match status" value="1"/>
</dbReference>
<evidence type="ECO:0000256" key="5">
    <source>
        <dbReference type="ARBA" id="ARBA00022833"/>
    </source>
</evidence>
<dbReference type="GO" id="GO:0048284">
    <property type="term" value="P:organelle fusion"/>
    <property type="evidence" value="ECO:0007669"/>
    <property type="project" value="TreeGrafter"/>
</dbReference>
<dbReference type="Pfam" id="PF23356">
    <property type="entry name" value="TPR_PEP5_VPS11"/>
    <property type="match status" value="1"/>
</dbReference>
<dbReference type="Pfam" id="PF23266">
    <property type="entry name" value="VPS11_N"/>
    <property type="match status" value="1"/>
</dbReference>
<gene>
    <name evidence="12" type="ORF">PPERSA_00474</name>
</gene>
<feature type="region of interest" description="Disordered" evidence="10">
    <location>
        <begin position="134"/>
        <end position="156"/>
    </location>
</feature>
<dbReference type="InterPro" id="IPR036322">
    <property type="entry name" value="WD40_repeat_dom_sf"/>
</dbReference>
<evidence type="ECO:0000313" key="13">
    <source>
        <dbReference type="Proteomes" id="UP000054937"/>
    </source>
</evidence>
<feature type="coiled-coil region" evidence="9">
    <location>
        <begin position="769"/>
        <end position="817"/>
    </location>
</feature>
<feature type="coiled-coil region" evidence="9">
    <location>
        <begin position="1753"/>
        <end position="1797"/>
    </location>
</feature>
<keyword evidence="6" id="KW-0472">Membrane</keyword>
<dbReference type="PANTHER" id="PTHR23323:SF24">
    <property type="entry name" value="VACUOLAR PROTEIN SORTING-ASSOCIATED PROTEIN 11 HOMOLOG"/>
    <property type="match status" value="1"/>
</dbReference>
<dbReference type="InterPro" id="IPR013083">
    <property type="entry name" value="Znf_RING/FYVE/PHD"/>
</dbReference>
<dbReference type="PROSITE" id="PS00518">
    <property type="entry name" value="ZF_RING_1"/>
    <property type="match status" value="1"/>
</dbReference>
<dbReference type="GO" id="GO:0008270">
    <property type="term" value="F:zinc ion binding"/>
    <property type="evidence" value="ECO:0007669"/>
    <property type="project" value="UniProtKB-KW"/>
</dbReference>
<feature type="domain" description="RING-type" evidence="11">
    <location>
        <begin position="1799"/>
        <end position="1841"/>
    </location>
</feature>
<name>A0A0V0QI45_PSEPJ</name>
<dbReference type="GO" id="GO:0007032">
    <property type="term" value="P:endosome organization"/>
    <property type="evidence" value="ECO:0007669"/>
    <property type="project" value="TreeGrafter"/>
</dbReference>
<feature type="compositionally biased region" description="Polar residues" evidence="10">
    <location>
        <begin position="857"/>
        <end position="878"/>
    </location>
</feature>
<evidence type="ECO:0000256" key="4">
    <source>
        <dbReference type="ARBA" id="ARBA00022771"/>
    </source>
</evidence>
<dbReference type="GO" id="GO:0007033">
    <property type="term" value="P:vacuole organization"/>
    <property type="evidence" value="ECO:0007669"/>
    <property type="project" value="TreeGrafter"/>
</dbReference>
<evidence type="ECO:0000256" key="7">
    <source>
        <dbReference type="PROSITE-ProRule" id="PRU00175"/>
    </source>
</evidence>
<dbReference type="InterPro" id="IPR001841">
    <property type="entry name" value="Znf_RING"/>
</dbReference>
<feature type="region of interest" description="Disordered" evidence="10">
    <location>
        <begin position="493"/>
        <end position="533"/>
    </location>
</feature>
<feature type="compositionally biased region" description="Polar residues" evidence="10">
    <location>
        <begin position="441"/>
        <end position="471"/>
    </location>
</feature>
<keyword evidence="9" id="KW-0175">Coiled coil</keyword>
<feature type="region of interest" description="Disordered" evidence="10">
    <location>
        <begin position="604"/>
        <end position="638"/>
    </location>
</feature>
<keyword evidence="13" id="KW-1185">Reference proteome</keyword>
<evidence type="ECO:0000256" key="10">
    <source>
        <dbReference type="SAM" id="MobiDB-lite"/>
    </source>
</evidence>
<feature type="compositionally biased region" description="Low complexity" evidence="10">
    <location>
        <begin position="693"/>
        <end position="725"/>
    </location>
</feature>
<feature type="region of interest" description="Disordered" evidence="10">
    <location>
        <begin position="422"/>
        <end position="473"/>
    </location>
</feature>
<feature type="region of interest" description="Disordered" evidence="10">
    <location>
        <begin position="1"/>
        <end position="26"/>
    </location>
</feature>
<dbReference type="GO" id="GO:0030897">
    <property type="term" value="C:HOPS complex"/>
    <property type="evidence" value="ECO:0007669"/>
    <property type="project" value="TreeGrafter"/>
</dbReference>
<feature type="region of interest" description="Disordered" evidence="10">
    <location>
        <begin position="857"/>
        <end position="885"/>
    </location>
</feature>
<evidence type="ECO:0000259" key="11">
    <source>
        <dbReference type="PROSITE" id="PS50089"/>
    </source>
</evidence>
<feature type="compositionally biased region" description="Basic residues" evidence="10">
    <location>
        <begin position="15"/>
        <end position="24"/>
    </location>
</feature>
<evidence type="ECO:0000256" key="1">
    <source>
        <dbReference type="ARBA" id="ARBA00004184"/>
    </source>
</evidence>
<evidence type="ECO:0000313" key="12">
    <source>
        <dbReference type="EMBL" id="KRX01852.1"/>
    </source>
</evidence>
<keyword evidence="5" id="KW-0862">Zinc</keyword>
<evidence type="ECO:0000256" key="2">
    <source>
        <dbReference type="ARBA" id="ARBA00007070"/>
    </source>
</evidence>
<feature type="compositionally biased region" description="Basic and acidic residues" evidence="10">
    <location>
        <begin position="1"/>
        <end position="14"/>
    </location>
</feature>
<keyword evidence="4 7" id="KW-0863">Zinc-finger</keyword>
<feature type="region of interest" description="Disordered" evidence="10">
    <location>
        <begin position="693"/>
        <end position="729"/>
    </location>
</feature>
<dbReference type="GO" id="GO:0005768">
    <property type="term" value="C:endosome"/>
    <property type="evidence" value="ECO:0007669"/>
    <property type="project" value="UniProtKB-ARBA"/>
</dbReference>